<dbReference type="Proteomes" id="UP001479436">
    <property type="component" value="Unassembled WGS sequence"/>
</dbReference>
<comment type="caution">
    <text evidence="3">The sequence shown here is derived from an EMBL/GenBank/DDBJ whole genome shotgun (WGS) entry which is preliminary data.</text>
</comment>
<reference evidence="3 4" key="1">
    <citation type="submission" date="2023-04" db="EMBL/GenBank/DDBJ databases">
        <title>Genome of Basidiobolus ranarum AG-B5.</title>
        <authorList>
            <person name="Stajich J.E."/>
            <person name="Carter-House D."/>
            <person name="Gryganskyi A."/>
        </authorList>
    </citation>
    <scope>NUCLEOTIDE SEQUENCE [LARGE SCALE GENOMIC DNA]</scope>
    <source>
        <strain evidence="3 4">AG-B5</strain>
    </source>
</reference>
<feature type="domain" description="Vacuolar sorting protein Vps3844 N-terminal" evidence="2">
    <location>
        <begin position="50"/>
        <end position="143"/>
    </location>
</feature>
<evidence type="ECO:0000313" key="3">
    <source>
        <dbReference type="EMBL" id="KAK9720268.1"/>
    </source>
</evidence>
<keyword evidence="4" id="KW-1185">Reference proteome</keyword>
<organism evidence="3 4">
    <name type="scientific">Basidiobolus ranarum</name>
    <dbReference type="NCBI Taxonomy" id="34480"/>
    <lineage>
        <taxon>Eukaryota</taxon>
        <taxon>Fungi</taxon>
        <taxon>Fungi incertae sedis</taxon>
        <taxon>Zoopagomycota</taxon>
        <taxon>Entomophthoromycotina</taxon>
        <taxon>Basidiobolomycetes</taxon>
        <taxon>Basidiobolales</taxon>
        <taxon>Basidiobolaceae</taxon>
        <taxon>Basidiobolus</taxon>
    </lineage>
</organism>
<protein>
    <recommendedName>
        <fullName evidence="2">Vacuolar sorting protein Vps3844 N-terminal domain-containing protein</fullName>
    </recommendedName>
</protein>
<evidence type="ECO:0000313" key="4">
    <source>
        <dbReference type="Proteomes" id="UP001479436"/>
    </source>
</evidence>
<accession>A0ABR2W4W3</accession>
<dbReference type="EMBL" id="JASJQH010007019">
    <property type="protein sequence ID" value="KAK9720268.1"/>
    <property type="molecule type" value="Genomic_DNA"/>
</dbReference>
<feature type="chain" id="PRO_5045833154" description="Vacuolar sorting protein Vps3844 N-terminal domain-containing protein" evidence="1">
    <location>
        <begin position="21"/>
        <end position="328"/>
    </location>
</feature>
<gene>
    <name evidence="3" type="ORF">K7432_004255</name>
</gene>
<evidence type="ECO:0000256" key="1">
    <source>
        <dbReference type="SAM" id="SignalP"/>
    </source>
</evidence>
<feature type="signal peptide" evidence="1">
    <location>
        <begin position="1"/>
        <end position="20"/>
    </location>
</feature>
<evidence type="ECO:0000259" key="2">
    <source>
        <dbReference type="Pfam" id="PF21656"/>
    </source>
</evidence>
<dbReference type="InterPro" id="IPR049205">
    <property type="entry name" value="Vps3844_N"/>
</dbReference>
<name>A0ABR2W4W3_9FUNG</name>
<sequence length="328" mass="37689">MKLSCLHSSIFMIMARCLAAQATENIKGYVYVIPLNSRYDEFPMPTSIPLITLQESKILFSHMLRTYQFLSHDIGTHFGKYPVWLHPSIRGNVRENVGVNLLMSIQGVDSPTDILPSYVPAFHLKEHVSVSSWRNFTDQLVQDVWDRYGGSWRTNYDNAHGGKMDSVVEYSVTNRLLPYPSPISKTFRIFNRVYSDLNSSLFSAEIKEDAIFVEEMEYIARTVNSYSWSVYNLSRLGPDFLNFNVGGLELIRVRHGCKSAQYAAAKNILRRLLKWTVISYIQSTYSYRNTVAIVLKSPKKFCSPKNRTSPNNMDFMNESIEEPFLAIQ</sequence>
<keyword evidence="1" id="KW-0732">Signal</keyword>
<dbReference type="Pfam" id="PF21656">
    <property type="entry name" value="DUF6859"/>
    <property type="match status" value="1"/>
</dbReference>
<proteinExistence type="predicted"/>